<accession>A0A2R5LFP4</accession>
<keyword evidence="3" id="KW-1133">Transmembrane helix</keyword>
<sequence length="579" mass="62899">MRSSKGRTVLYVLVGCSIAFLVYILSSTHNKLKFTEESNDKCQQQRDSLSAQLQVLYEHKSRLEKSLQNEMAEKKKVESEMRTFRETVDREKAEAVGRYSELQQKYDEVKKNNLEDFNNLKGSYATLVGDKEKLEADMGKYVKALEQQKSNEANLHEHIKELGASLRTAEAALEQERNKYSVAQSQLDTCQSIRLQLAAQLAQSNVAVKSNAEAPVVMKSVMKEERDLRPLPNALPSVLPNAVPNAIHIPSRQNLILEKTPVAPKLSQEEVKDEKLAGGAMGLREKEQQKLQAPVPPEDNAGVLQLPLSANKLAGGGTKGKSLSSAAHPLKLEQAPVAAEPPSAGAAIFNRSASTRNALDNNPPRYQAVPPQDGNGVAPNYQAAPPHDQAPPPPPPPGEQQQAAPHDFIHVQDAEKPESVPQDAQGKENQQEGAIQAPQAADLQVQKEDGGDNVLVPPKSGEAGDGGEAGPAEVGRARPEAGEGAQKMGNLARPLIEAPQQGAGRRGPVYPHGEEDNREYAEPVREDDAGDDQDADGAIFGADHRKQFQDADFDDQMVEPENQQAVNQMHGEGLMVNPK</sequence>
<dbReference type="AlphaFoldDB" id="A0A2R5LFP4"/>
<dbReference type="Gene3D" id="1.10.287.1490">
    <property type="match status" value="1"/>
</dbReference>
<evidence type="ECO:0000256" key="2">
    <source>
        <dbReference type="SAM" id="MobiDB-lite"/>
    </source>
</evidence>
<dbReference type="GO" id="GO:0000139">
    <property type="term" value="C:Golgi membrane"/>
    <property type="evidence" value="ECO:0007669"/>
    <property type="project" value="InterPro"/>
</dbReference>
<feature type="region of interest" description="Disordered" evidence="2">
    <location>
        <begin position="279"/>
        <end position="302"/>
    </location>
</feature>
<dbReference type="PANTHER" id="PTHR22909:SF24">
    <property type="entry name" value="GOLGI INTEGRAL MEMBRANE PROTEIN 4-RELATED"/>
    <property type="match status" value="1"/>
</dbReference>
<feature type="transmembrane region" description="Helical" evidence="3">
    <location>
        <begin position="9"/>
        <end position="26"/>
    </location>
</feature>
<evidence type="ECO:0000313" key="4">
    <source>
        <dbReference type="EMBL" id="MBY08344.1"/>
    </source>
</evidence>
<reference evidence="4" key="1">
    <citation type="submission" date="2018-03" db="EMBL/GenBank/DDBJ databases">
        <title>The relapsing fever spirochete Borrelia turicatae persists in the highly oxidative environment of its soft-bodied tick vector.</title>
        <authorList>
            <person name="Bourret T.J."/>
            <person name="Boyle W.K."/>
            <person name="Valenzuela J.G."/>
            <person name="Oliveira F."/>
            <person name="Lopez J.E."/>
        </authorList>
    </citation>
    <scope>NUCLEOTIDE SEQUENCE</scope>
    <source>
        <strain evidence="4">Kansas strain/isolate</strain>
        <tissue evidence="4">Salivary glands</tissue>
    </source>
</reference>
<evidence type="ECO:0000256" key="3">
    <source>
        <dbReference type="SAM" id="Phobius"/>
    </source>
</evidence>
<feature type="coiled-coil region" evidence="1">
    <location>
        <begin position="32"/>
        <end position="186"/>
    </location>
</feature>
<keyword evidence="3" id="KW-0472">Membrane</keyword>
<feature type="compositionally biased region" description="Pro residues" evidence="2">
    <location>
        <begin position="388"/>
        <end position="398"/>
    </location>
</feature>
<organism evidence="4">
    <name type="scientific">Ornithodoros turicata</name>
    <dbReference type="NCBI Taxonomy" id="34597"/>
    <lineage>
        <taxon>Eukaryota</taxon>
        <taxon>Metazoa</taxon>
        <taxon>Ecdysozoa</taxon>
        <taxon>Arthropoda</taxon>
        <taxon>Chelicerata</taxon>
        <taxon>Arachnida</taxon>
        <taxon>Acari</taxon>
        <taxon>Parasitiformes</taxon>
        <taxon>Ixodida</taxon>
        <taxon>Ixodoidea</taxon>
        <taxon>Argasidae</taxon>
        <taxon>Ornithodorinae</taxon>
        <taxon>Ornithodoros</taxon>
    </lineage>
</organism>
<feature type="compositionally biased region" description="Basic and acidic residues" evidence="2">
    <location>
        <begin position="407"/>
        <end position="418"/>
    </location>
</feature>
<dbReference type="PANTHER" id="PTHR22909">
    <property type="entry name" value="GOLGI INTEGRAL MEMBRANE PROTEIN 4"/>
    <property type="match status" value="1"/>
</dbReference>
<keyword evidence="1" id="KW-0175">Coiled coil</keyword>
<feature type="compositionally biased region" description="Polar residues" evidence="2">
    <location>
        <begin position="351"/>
        <end position="360"/>
    </location>
</feature>
<evidence type="ECO:0000256" key="1">
    <source>
        <dbReference type="SAM" id="Coils"/>
    </source>
</evidence>
<feature type="compositionally biased region" description="Basic and acidic residues" evidence="2">
    <location>
        <begin position="512"/>
        <end position="527"/>
    </location>
</feature>
<dbReference type="EMBL" id="GGLE01004218">
    <property type="protein sequence ID" value="MBY08344.1"/>
    <property type="molecule type" value="Transcribed_RNA"/>
</dbReference>
<name>A0A2R5LFP4_9ACAR</name>
<dbReference type="InterPro" id="IPR042336">
    <property type="entry name" value="GOLIM4"/>
</dbReference>
<protein>
    <submittedName>
        <fullName evidence="4">Putative golgi integral membrane protein 4</fullName>
    </submittedName>
</protein>
<proteinExistence type="predicted"/>
<feature type="region of interest" description="Disordered" evidence="2">
    <location>
        <begin position="337"/>
        <end position="543"/>
    </location>
</feature>
<keyword evidence="3" id="KW-0812">Transmembrane</keyword>